<dbReference type="RefSeq" id="WP_279965780.1">
    <property type="nucleotide sequence ID" value="NZ_CP122537.1"/>
</dbReference>
<gene>
    <name evidence="2" type="ORF">P8627_01800</name>
</gene>
<sequence>MKTMKTLLVAAVLTGAPGLALAQGCNWMKDRQATMSCAPGSVFDHESGTCVAEATS</sequence>
<accession>A0ABY8LFQ3</accession>
<proteinExistence type="predicted"/>
<dbReference type="Proteomes" id="UP001243420">
    <property type="component" value="Chromosome"/>
</dbReference>
<evidence type="ECO:0000313" key="3">
    <source>
        <dbReference type="Proteomes" id="UP001243420"/>
    </source>
</evidence>
<feature type="signal peptide" evidence="1">
    <location>
        <begin position="1"/>
        <end position="22"/>
    </location>
</feature>
<dbReference type="PROSITE" id="PS51257">
    <property type="entry name" value="PROKAR_LIPOPROTEIN"/>
    <property type="match status" value="1"/>
</dbReference>
<protein>
    <recommendedName>
        <fullName evidence="4">Chitin binding Peritrophin-A domain-containing protein</fullName>
    </recommendedName>
</protein>
<evidence type="ECO:0008006" key="4">
    <source>
        <dbReference type="Google" id="ProtNLM"/>
    </source>
</evidence>
<dbReference type="EMBL" id="CP122537">
    <property type="protein sequence ID" value="WGH79018.1"/>
    <property type="molecule type" value="Genomic_DNA"/>
</dbReference>
<name>A0ABY8LFQ3_9RHOB</name>
<keyword evidence="3" id="KW-1185">Reference proteome</keyword>
<feature type="chain" id="PRO_5046212147" description="Chitin binding Peritrophin-A domain-containing protein" evidence="1">
    <location>
        <begin position="23"/>
        <end position="56"/>
    </location>
</feature>
<evidence type="ECO:0000256" key="1">
    <source>
        <dbReference type="SAM" id="SignalP"/>
    </source>
</evidence>
<reference evidence="2 3" key="1">
    <citation type="submission" date="2023-04" db="EMBL/GenBank/DDBJ databases">
        <title>Jannaschia ovalis sp. nov., a marine bacterium isolated from sea tidal flat.</title>
        <authorList>
            <person name="Kwon D.Y."/>
            <person name="Kim J.-J."/>
        </authorList>
    </citation>
    <scope>NUCLEOTIDE SEQUENCE [LARGE SCALE GENOMIC DNA]</scope>
    <source>
        <strain evidence="2 3">GRR-S6-38</strain>
    </source>
</reference>
<organism evidence="2 3">
    <name type="scientific">Jannaschia ovalis</name>
    <dbReference type="NCBI Taxonomy" id="3038773"/>
    <lineage>
        <taxon>Bacteria</taxon>
        <taxon>Pseudomonadati</taxon>
        <taxon>Pseudomonadota</taxon>
        <taxon>Alphaproteobacteria</taxon>
        <taxon>Rhodobacterales</taxon>
        <taxon>Roseobacteraceae</taxon>
        <taxon>Jannaschia</taxon>
    </lineage>
</organism>
<evidence type="ECO:0000313" key="2">
    <source>
        <dbReference type="EMBL" id="WGH79018.1"/>
    </source>
</evidence>
<keyword evidence="1" id="KW-0732">Signal</keyword>